<dbReference type="SUPFAM" id="SSF48452">
    <property type="entry name" value="TPR-like"/>
    <property type="match status" value="1"/>
</dbReference>
<accession>A0A9W6U246</accession>
<feature type="compositionally biased region" description="Polar residues" evidence="2">
    <location>
        <begin position="313"/>
        <end position="322"/>
    </location>
</feature>
<dbReference type="Proteomes" id="UP001165083">
    <property type="component" value="Unassembled WGS sequence"/>
</dbReference>
<proteinExistence type="predicted"/>
<feature type="region of interest" description="Disordered" evidence="2">
    <location>
        <begin position="60"/>
        <end position="80"/>
    </location>
</feature>
<feature type="region of interest" description="Disordered" evidence="2">
    <location>
        <begin position="249"/>
        <end position="326"/>
    </location>
</feature>
<protein>
    <submittedName>
        <fullName evidence="3">Unnamed protein product</fullName>
    </submittedName>
</protein>
<reference evidence="3" key="1">
    <citation type="submission" date="2023-04" db="EMBL/GenBank/DDBJ databases">
        <title>Phytophthora lilii NBRC 32176.</title>
        <authorList>
            <person name="Ichikawa N."/>
            <person name="Sato H."/>
            <person name="Tonouchi N."/>
        </authorList>
    </citation>
    <scope>NUCLEOTIDE SEQUENCE</scope>
    <source>
        <strain evidence="3">NBRC 32176</strain>
    </source>
</reference>
<gene>
    <name evidence="3" type="ORF">Plil01_000975900</name>
</gene>
<comment type="caution">
    <text evidence="3">The sequence shown here is derived from an EMBL/GenBank/DDBJ whole genome shotgun (WGS) entry which is preliminary data.</text>
</comment>
<feature type="compositionally biased region" description="Polar residues" evidence="2">
    <location>
        <begin position="503"/>
        <end position="516"/>
    </location>
</feature>
<dbReference type="EMBL" id="BSXW01000496">
    <property type="protein sequence ID" value="GMF23963.1"/>
    <property type="molecule type" value="Genomic_DNA"/>
</dbReference>
<dbReference type="InterPro" id="IPR011990">
    <property type="entry name" value="TPR-like_helical_dom_sf"/>
</dbReference>
<name>A0A9W6U246_9STRA</name>
<dbReference type="Gene3D" id="1.25.40.10">
    <property type="entry name" value="Tetratricopeptide repeat domain"/>
    <property type="match status" value="1"/>
</dbReference>
<sequence length="717" mass="80060">MKLPLTRPPTSPVEQSRRAKIFSMPKLAAVEGQRQYRCNTPNAPPSRIERSIDIEATRTLDPLFGSPPQSPSGGSPSKPRVVVSEKYSWNPECINSVSGFEWWWRSLPQNHASLEPTQKLKMVTKAAVRLHSQGDIHRAIELYQLALSSEPNDEVKFRLRINLACAHEAAEDVPSSIEEFRLALELNPDDLYAIFKLGCALTAVREFDEARMLFESIQAEYPKAADGLKTLEKAIAEVKQEEEARRAAVAAAKARRSPPKIVSPRVYNTTPREPVAPSTPVVQPPAPRRKKAPAAKQSVPSAEPSDKAEPSEHNAQANTTLPQRPETATVATLTDDELSSPSLLELLVRRCQEARINMFEVMQRLDPQQRGLVHRESFINLLRVIVGANMPPLDDDTARNALNISPCDWSSQENQIFFNYSGFLRAYAAQHQVEAALLTSGEVVQVKLMIDDLIRHDMAYISHHSVSEWMRLGSERASEELYRTTFLADSASRGGQAMEPTPRKQSMLGNSTSGTWSAPDLQASEEDLITPRTRVRKDRAREEWLLTAEKARVLARRQQHCMKSLRDIAARARAHIVFRRNAMAFLQVVAQHAQEELEARRERCLSARQNEAPTQTLSTQDERAEPHPEALPPQPVSESHETAREVSVDVVKELSEQTYELSVQTAISRLQQNTELDDVKAIASRFAAFCQVPPYFLNSQASLPEGGELPSSAEVAG</sequence>
<evidence type="ECO:0000313" key="3">
    <source>
        <dbReference type="EMBL" id="GMF23963.1"/>
    </source>
</evidence>
<keyword evidence="4" id="KW-1185">Reference proteome</keyword>
<dbReference type="SMART" id="SM00028">
    <property type="entry name" value="TPR"/>
    <property type="match status" value="3"/>
</dbReference>
<feature type="repeat" description="TPR" evidence="1">
    <location>
        <begin position="157"/>
        <end position="190"/>
    </location>
</feature>
<evidence type="ECO:0000313" key="4">
    <source>
        <dbReference type="Proteomes" id="UP001165083"/>
    </source>
</evidence>
<evidence type="ECO:0000256" key="2">
    <source>
        <dbReference type="SAM" id="MobiDB-lite"/>
    </source>
</evidence>
<feature type="region of interest" description="Disordered" evidence="2">
    <location>
        <begin position="492"/>
        <end position="517"/>
    </location>
</feature>
<organism evidence="3 4">
    <name type="scientific">Phytophthora lilii</name>
    <dbReference type="NCBI Taxonomy" id="2077276"/>
    <lineage>
        <taxon>Eukaryota</taxon>
        <taxon>Sar</taxon>
        <taxon>Stramenopiles</taxon>
        <taxon>Oomycota</taxon>
        <taxon>Peronosporomycetes</taxon>
        <taxon>Peronosporales</taxon>
        <taxon>Peronosporaceae</taxon>
        <taxon>Phytophthora</taxon>
    </lineage>
</organism>
<evidence type="ECO:0000256" key="1">
    <source>
        <dbReference type="PROSITE-ProRule" id="PRU00339"/>
    </source>
</evidence>
<feature type="region of interest" description="Disordered" evidence="2">
    <location>
        <begin position="33"/>
        <end position="52"/>
    </location>
</feature>
<dbReference type="OrthoDB" id="119741at2759"/>
<feature type="compositionally biased region" description="Polar residues" evidence="2">
    <location>
        <begin position="607"/>
        <end position="619"/>
    </location>
</feature>
<feature type="compositionally biased region" description="Low complexity" evidence="2">
    <location>
        <begin position="62"/>
        <end position="80"/>
    </location>
</feature>
<dbReference type="AlphaFoldDB" id="A0A9W6U246"/>
<feature type="region of interest" description="Disordered" evidence="2">
    <location>
        <begin position="607"/>
        <end position="642"/>
    </location>
</feature>
<dbReference type="InterPro" id="IPR019734">
    <property type="entry name" value="TPR_rpt"/>
</dbReference>
<keyword evidence="1" id="KW-0802">TPR repeat</keyword>
<dbReference type="PROSITE" id="PS50005">
    <property type="entry name" value="TPR"/>
    <property type="match status" value="1"/>
</dbReference>